<dbReference type="Gene3D" id="1.25.40.10">
    <property type="entry name" value="Tetratricopeptide repeat domain"/>
    <property type="match status" value="2"/>
</dbReference>
<evidence type="ECO:0000256" key="1">
    <source>
        <dbReference type="ARBA" id="ARBA00022737"/>
    </source>
</evidence>
<gene>
    <name evidence="5" type="ORF">BN741_00555</name>
</gene>
<dbReference type="InterPro" id="IPR019734">
    <property type="entry name" value="TPR_rpt"/>
</dbReference>
<evidence type="ECO:0000313" key="5">
    <source>
        <dbReference type="EMBL" id="CDE29871.1"/>
    </source>
</evidence>
<dbReference type="EMBL" id="CBIT010000008">
    <property type="protein sequence ID" value="CDE29871.1"/>
    <property type="molecule type" value="Genomic_DNA"/>
</dbReference>
<evidence type="ECO:0000256" key="2">
    <source>
        <dbReference type="ARBA" id="ARBA00022803"/>
    </source>
</evidence>
<organism evidence="5">
    <name type="scientific">Leyella stercorea CAG:629</name>
    <dbReference type="NCBI Taxonomy" id="1263103"/>
    <lineage>
        <taxon>Bacteria</taxon>
        <taxon>Pseudomonadati</taxon>
        <taxon>Bacteroidota</taxon>
        <taxon>Bacteroidia</taxon>
        <taxon>Bacteroidales</taxon>
        <taxon>Prevotellaceae</taxon>
        <taxon>Leyella</taxon>
    </lineage>
</organism>
<dbReference type="PANTHER" id="PTHR45586">
    <property type="entry name" value="TPR REPEAT-CONTAINING PROTEIN PA4667"/>
    <property type="match status" value="1"/>
</dbReference>
<sequence length="292" mass="33644">MNIFKKLFGSQTTSKETRQEENKNFDVLKYDGVRALRMQQFEYAAKCFVHAIELNADDLECRDYLSQAYISLGDLEHAYEQLQKISEKQSDNIAVLLRMAEVAYMMENYSTMADVCEKALLLDDKNVMAYYLYAKAYHGQGDLNNATSMLTKAIELRADFDVARLLRGNVLLENKAIEEAALDADYLYERIESNEDVLLLKARVEKAKANLKEAEKIYSEVIDFDPFSIEAYKERSEVRKSLGDIVGAAEDEERANEMETEAPQSSEGIEQKIKKKMQQMDPYKVFYNSYTF</sequence>
<comment type="caution">
    <text evidence="5">The sequence shown here is derived from an EMBL/GenBank/DDBJ whole genome shotgun (WGS) entry which is preliminary data.</text>
</comment>
<feature type="region of interest" description="Disordered" evidence="4">
    <location>
        <begin position="249"/>
        <end position="275"/>
    </location>
</feature>
<feature type="repeat" description="TPR" evidence="3">
    <location>
        <begin position="127"/>
        <end position="160"/>
    </location>
</feature>
<dbReference type="InterPro" id="IPR051012">
    <property type="entry name" value="CellSynth/LPSAsmb/PSIAsmb"/>
</dbReference>
<keyword evidence="2 3" id="KW-0802">TPR repeat</keyword>
<dbReference type="InterPro" id="IPR011990">
    <property type="entry name" value="TPR-like_helical_dom_sf"/>
</dbReference>
<name>R7GS32_9BACT</name>
<accession>R7GS32</accession>
<evidence type="ECO:0000256" key="4">
    <source>
        <dbReference type="SAM" id="MobiDB-lite"/>
    </source>
</evidence>
<dbReference type="SMART" id="SM00028">
    <property type="entry name" value="TPR"/>
    <property type="match status" value="5"/>
</dbReference>
<keyword evidence="1" id="KW-0677">Repeat</keyword>
<dbReference type="AlphaFoldDB" id="R7GS32"/>
<dbReference type="STRING" id="1263103.BN741_00555"/>
<dbReference type="Proteomes" id="UP000018072">
    <property type="component" value="Unassembled WGS sequence"/>
</dbReference>
<dbReference type="SUPFAM" id="SSF48452">
    <property type="entry name" value="TPR-like"/>
    <property type="match status" value="1"/>
</dbReference>
<dbReference type="RefSeq" id="WP_022429815.1">
    <property type="nucleotide sequence ID" value="NZ_FR899196.1"/>
</dbReference>
<proteinExistence type="predicted"/>
<feature type="compositionally biased region" description="Acidic residues" evidence="4">
    <location>
        <begin position="249"/>
        <end position="260"/>
    </location>
</feature>
<dbReference type="Pfam" id="PF13181">
    <property type="entry name" value="TPR_8"/>
    <property type="match status" value="1"/>
</dbReference>
<dbReference type="PROSITE" id="PS50005">
    <property type="entry name" value="TPR"/>
    <property type="match status" value="1"/>
</dbReference>
<evidence type="ECO:0000256" key="3">
    <source>
        <dbReference type="PROSITE-ProRule" id="PRU00339"/>
    </source>
</evidence>
<dbReference type="PANTHER" id="PTHR45586:SF1">
    <property type="entry name" value="LIPOPOLYSACCHARIDE ASSEMBLY PROTEIN B"/>
    <property type="match status" value="1"/>
</dbReference>
<protein>
    <submittedName>
        <fullName evidence="5">Tetratricopeptide repeat protein</fullName>
    </submittedName>
</protein>
<reference evidence="5" key="1">
    <citation type="submission" date="2012-11" db="EMBL/GenBank/DDBJ databases">
        <title>Dependencies among metagenomic species, viruses, plasmids and units of genetic variation.</title>
        <authorList>
            <person name="Nielsen H.B."/>
            <person name="Almeida M."/>
            <person name="Juncker A.S."/>
            <person name="Rasmussen S."/>
            <person name="Li J."/>
            <person name="Sunagawa S."/>
            <person name="Plichta D."/>
            <person name="Gautier L."/>
            <person name="Le Chatelier E."/>
            <person name="Peletier E."/>
            <person name="Bonde I."/>
            <person name="Nielsen T."/>
            <person name="Manichanh C."/>
            <person name="Arumugam M."/>
            <person name="Batto J."/>
            <person name="Santos M.B.Q.D."/>
            <person name="Blom N."/>
            <person name="Borruel N."/>
            <person name="Burgdorf K.S."/>
            <person name="Boumezbeur F."/>
            <person name="Casellas F."/>
            <person name="Dore J."/>
            <person name="Guarner F."/>
            <person name="Hansen T."/>
            <person name="Hildebrand F."/>
            <person name="Kaas R.S."/>
            <person name="Kennedy S."/>
            <person name="Kristiansen K."/>
            <person name="Kultima J.R."/>
            <person name="Leonard P."/>
            <person name="Levenez F."/>
            <person name="Lund O."/>
            <person name="Moumen B."/>
            <person name="Le Paslier D."/>
            <person name="Pons N."/>
            <person name="Pedersen O."/>
            <person name="Prifti E."/>
            <person name="Qin J."/>
            <person name="Raes J."/>
            <person name="Tap J."/>
            <person name="Tims S."/>
            <person name="Ussery D.W."/>
            <person name="Yamada T."/>
            <person name="MetaHit consortium"/>
            <person name="Renault P."/>
            <person name="Sicheritz-Ponten T."/>
            <person name="Bork P."/>
            <person name="Wang J."/>
            <person name="Brunak S."/>
            <person name="Ehrlich S.D."/>
        </authorList>
    </citation>
    <scope>NUCLEOTIDE SEQUENCE [LARGE SCALE GENOMIC DNA]</scope>
</reference>